<protein>
    <submittedName>
        <fullName evidence="2">Uncharacterized protein</fullName>
    </submittedName>
</protein>
<dbReference type="Gramene" id="KOM40961">
    <property type="protein sequence ID" value="KOM40961"/>
    <property type="gene ID" value="LR48_Vigan04g115900"/>
</dbReference>
<sequence length="187" mass="21255">MADPWYPELVRVFYSNLKISDGTLCSRVKGVDIKLTDDVWTTIVGFRGEKSHLGIDGLQKFSVYQDCLRNSNEPRDYSHYRTSGMKKDDCLCAFIITWILLPRGINHAQVLLHFNVDCVVESCETYSKRNIIDKISLHHMSLQHGPDGWTFKDENQDAEGEAPTGSSAASFKPKSEFEKYIVDRGAM</sequence>
<proteinExistence type="predicted"/>
<dbReference type="Proteomes" id="UP000053144">
    <property type="component" value="Chromosome 4"/>
</dbReference>
<dbReference type="AlphaFoldDB" id="A0A0L9UE48"/>
<name>A0A0L9UE48_PHAAN</name>
<gene>
    <name evidence="2" type="ORF">LR48_Vigan04g115900</name>
</gene>
<accession>A0A0L9UE48</accession>
<dbReference type="EMBL" id="CM003374">
    <property type="protein sequence ID" value="KOM40961.1"/>
    <property type="molecule type" value="Genomic_DNA"/>
</dbReference>
<evidence type="ECO:0000313" key="3">
    <source>
        <dbReference type="Proteomes" id="UP000053144"/>
    </source>
</evidence>
<feature type="region of interest" description="Disordered" evidence="1">
    <location>
        <begin position="148"/>
        <end position="171"/>
    </location>
</feature>
<evidence type="ECO:0000256" key="1">
    <source>
        <dbReference type="SAM" id="MobiDB-lite"/>
    </source>
</evidence>
<reference evidence="3" key="1">
    <citation type="journal article" date="2015" name="Proc. Natl. Acad. Sci. U.S.A.">
        <title>Genome sequencing of adzuki bean (Vigna angularis) provides insight into high starch and low fat accumulation and domestication.</title>
        <authorList>
            <person name="Yang K."/>
            <person name="Tian Z."/>
            <person name="Chen C."/>
            <person name="Luo L."/>
            <person name="Zhao B."/>
            <person name="Wang Z."/>
            <person name="Yu L."/>
            <person name="Li Y."/>
            <person name="Sun Y."/>
            <person name="Li W."/>
            <person name="Chen Y."/>
            <person name="Li Y."/>
            <person name="Zhang Y."/>
            <person name="Ai D."/>
            <person name="Zhao J."/>
            <person name="Shang C."/>
            <person name="Ma Y."/>
            <person name="Wu B."/>
            <person name="Wang M."/>
            <person name="Gao L."/>
            <person name="Sun D."/>
            <person name="Zhang P."/>
            <person name="Guo F."/>
            <person name="Wang W."/>
            <person name="Li Y."/>
            <person name="Wang J."/>
            <person name="Varshney R.K."/>
            <person name="Wang J."/>
            <person name="Ling H.Q."/>
            <person name="Wan P."/>
        </authorList>
    </citation>
    <scope>NUCLEOTIDE SEQUENCE</scope>
    <source>
        <strain evidence="3">cv. Jingnong 6</strain>
    </source>
</reference>
<organism evidence="2 3">
    <name type="scientific">Phaseolus angularis</name>
    <name type="common">Azuki bean</name>
    <name type="synonym">Vigna angularis</name>
    <dbReference type="NCBI Taxonomy" id="3914"/>
    <lineage>
        <taxon>Eukaryota</taxon>
        <taxon>Viridiplantae</taxon>
        <taxon>Streptophyta</taxon>
        <taxon>Embryophyta</taxon>
        <taxon>Tracheophyta</taxon>
        <taxon>Spermatophyta</taxon>
        <taxon>Magnoliopsida</taxon>
        <taxon>eudicotyledons</taxon>
        <taxon>Gunneridae</taxon>
        <taxon>Pentapetalae</taxon>
        <taxon>rosids</taxon>
        <taxon>fabids</taxon>
        <taxon>Fabales</taxon>
        <taxon>Fabaceae</taxon>
        <taxon>Papilionoideae</taxon>
        <taxon>50 kb inversion clade</taxon>
        <taxon>NPAAA clade</taxon>
        <taxon>indigoferoid/millettioid clade</taxon>
        <taxon>Phaseoleae</taxon>
        <taxon>Vigna</taxon>
    </lineage>
</organism>
<evidence type="ECO:0000313" key="2">
    <source>
        <dbReference type="EMBL" id="KOM40961.1"/>
    </source>
</evidence>